<dbReference type="EMBL" id="JAYWIO010000006">
    <property type="protein sequence ID" value="KAK7256105.1"/>
    <property type="molecule type" value="Genomic_DNA"/>
</dbReference>
<accession>A0AAN9HXJ7</accession>
<proteinExistence type="predicted"/>
<reference evidence="2 3" key="1">
    <citation type="submission" date="2024-01" db="EMBL/GenBank/DDBJ databases">
        <title>The genomes of 5 underutilized Papilionoideae crops provide insights into root nodulation and disease resistanc.</title>
        <authorList>
            <person name="Yuan L."/>
        </authorList>
    </citation>
    <scope>NUCLEOTIDE SEQUENCE [LARGE SCALE GENOMIC DNA]</scope>
    <source>
        <strain evidence="2">ZHUSHIDOU_FW_LH</strain>
        <tissue evidence="2">Leaf</tissue>
    </source>
</reference>
<evidence type="ECO:0000256" key="1">
    <source>
        <dbReference type="SAM" id="SignalP"/>
    </source>
</evidence>
<dbReference type="Proteomes" id="UP001372338">
    <property type="component" value="Unassembled WGS sequence"/>
</dbReference>
<protein>
    <submittedName>
        <fullName evidence="2">Uncharacterized protein</fullName>
    </submittedName>
</protein>
<name>A0AAN9HXJ7_CROPI</name>
<evidence type="ECO:0000313" key="2">
    <source>
        <dbReference type="EMBL" id="KAK7256105.1"/>
    </source>
</evidence>
<keyword evidence="3" id="KW-1185">Reference proteome</keyword>
<dbReference type="AlphaFoldDB" id="A0AAN9HXJ7"/>
<organism evidence="2 3">
    <name type="scientific">Crotalaria pallida</name>
    <name type="common">Smooth rattlebox</name>
    <name type="synonym">Crotalaria striata</name>
    <dbReference type="NCBI Taxonomy" id="3830"/>
    <lineage>
        <taxon>Eukaryota</taxon>
        <taxon>Viridiplantae</taxon>
        <taxon>Streptophyta</taxon>
        <taxon>Embryophyta</taxon>
        <taxon>Tracheophyta</taxon>
        <taxon>Spermatophyta</taxon>
        <taxon>Magnoliopsida</taxon>
        <taxon>eudicotyledons</taxon>
        <taxon>Gunneridae</taxon>
        <taxon>Pentapetalae</taxon>
        <taxon>rosids</taxon>
        <taxon>fabids</taxon>
        <taxon>Fabales</taxon>
        <taxon>Fabaceae</taxon>
        <taxon>Papilionoideae</taxon>
        <taxon>50 kb inversion clade</taxon>
        <taxon>genistoids sensu lato</taxon>
        <taxon>core genistoids</taxon>
        <taxon>Crotalarieae</taxon>
        <taxon>Crotalaria</taxon>
    </lineage>
</organism>
<evidence type="ECO:0000313" key="3">
    <source>
        <dbReference type="Proteomes" id="UP001372338"/>
    </source>
</evidence>
<gene>
    <name evidence="2" type="ORF">RIF29_29539</name>
</gene>
<keyword evidence="1" id="KW-0732">Signal</keyword>
<feature type="signal peptide" evidence="1">
    <location>
        <begin position="1"/>
        <end position="28"/>
    </location>
</feature>
<sequence>MVFTHTPLARVRKHLSLFFLSTVLLSSSSPHSYFSHVPRLSLSLSLSLSPSLPPLFPLSTATTSLIQSSPLRSPQAFG</sequence>
<comment type="caution">
    <text evidence="2">The sequence shown here is derived from an EMBL/GenBank/DDBJ whole genome shotgun (WGS) entry which is preliminary data.</text>
</comment>
<feature type="chain" id="PRO_5042843375" evidence="1">
    <location>
        <begin position="29"/>
        <end position="78"/>
    </location>
</feature>